<dbReference type="PANTHER" id="PTHR33970:SF1">
    <property type="entry name" value="VIOLAXANTHIN DE-EPOXIDASE, CHLOROPLASTIC"/>
    <property type="match status" value="1"/>
</dbReference>
<evidence type="ECO:0000259" key="1">
    <source>
        <dbReference type="Pfam" id="PF07137"/>
    </source>
</evidence>
<organism evidence="2">
    <name type="scientific">Lobosphaera incisa</name>
    <dbReference type="NCBI Taxonomy" id="312850"/>
    <lineage>
        <taxon>Eukaryota</taxon>
        <taxon>Viridiplantae</taxon>
        <taxon>Chlorophyta</taxon>
        <taxon>core chlorophytes</taxon>
        <taxon>Trebouxiophyceae</taxon>
        <taxon>Trebouxiales</taxon>
        <taxon>Trebouxiaceae</taxon>
        <taxon>Lobosphaera</taxon>
    </lineage>
</organism>
<keyword evidence="2" id="KW-0560">Oxidoreductase</keyword>
<feature type="domain" description="VDE lipocalin" evidence="1">
    <location>
        <begin position="116"/>
        <end position="352"/>
    </location>
</feature>
<dbReference type="EMBL" id="KY499835">
    <property type="protein sequence ID" value="ART29441.1"/>
    <property type="molecule type" value="mRNA"/>
</dbReference>
<dbReference type="InterPro" id="IPR044682">
    <property type="entry name" value="VDE"/>
</dbReference>
<dbReference type="AlphaFoldDB" id="A0A1Y0AWU3"/>
<reference evidence="2" key="1">
    <citation type="journal article" date="2017" name="Biochim. Biophys. Acta">
        <title>Arachidonic acid is important for efficient use of light by the microalga Lobosphaera incisa under chilling stress.</title>
        <authorList>
            <person name="Zorin B."/>
            <person name="Pal-Nath D."/>
            <person name="Lukyanov A."/>
            <person name="Smolskaya S."/>
            <person name="Kolusheva S."/>
            <person name="Didi-Cohen S."/>
            <person name="Boussiba S."/>
            <person name="Cohen Z."/>
            <person name="Khozin-Goldberg I."/>
            <person name="Solovchenko A."/>
        </authorList>
    </citation>
    <scope>NUCLEOTIDE SEQUENCE</scope>
</reference>
<evidence type="ECO:0000313" key="2">
    <source>
        <dbReference type="EMBL" id="ART29441.1"/>
    </source>
</evidence>
<dbReference type="EC" id="1.23.5.1" evidence="2"/>
<dbReference type="SUPFAM" id="SSF50814">
    <property type="entry name" value="Lipocalins"/>
    <property type="match status" value="1"/>
</dbReference>
<proteinExistence type="evidence at transcript level"/>
<dbReference type="InterPro" id="IPR012674">
    <property type="entry name" value="Calycin"/>
</dbReference>
<dbReference type="Gene3D" id="2.40.128.20">
    <property type="match status" value="1"/>
</dbReference>
<dbReference type="GO" id="GO:0046422">
    <property type="term" value="F:violaxanthin de-epoxidase activity"/>
    <property type="evidence" value="ECO:0007669"/>
    <property type="project" value="UniProtKB-EC"/>
</dbReference>
<dbReference type="GO" id="GO:0010028">
    <property type="term" value="P:xanthophyll cycle"/>
    <property type="evidence" value="ECO:0007669"/>
    <property type="project" value="InterPro"/>
</dbReference>
<protein>
    <submittedName>
        <fullName evidence="2">Chloroplast violaxanthin de-epoxidase</fullName>
        <ecNumber evidence="2">1.23.5.1</ecNumber>
    </submittedName>
</protein>
<name>A0A1Y0AWU3_9CHLO</name>
<dbReference type="PANTHER" id="PTHR33970">
    <property type="entry name" value="VIOLAXANTHIN DE-EPOXIDASE, CHLOROPLASTIC-RELATED"/>
    <property type="match status" value="1"/>
</dbReference>
<accession>A0A1Y0AWU3</accession>
<sequence>MMMQTSRGTGLHHQASVFRCSAASSVMPIHRQHFRRSAVCHRSLRPQLRDHSSADRSRRLCCTAHSKDNSRQAWTQQIADGVQSVRSKATSLAAGLLLSAVIAAAPVYAADVAKVGTCLLSNCQVALAQCLADGECLENLVCLQFCNGRPDESGCQIKCGDRYNDKAVETFTKCAVSQKKCVPQRNDGDTVYPVPKKEALDQNFDLNMVQGRWYITAGYNPLFDNFDCQEHYFGVPEPGKLYAKINWRIPKGEDFIERSTVQTFKQRPDNPALLENHGNEFLHYEDDWYILASKPDEYYVVYYKGNNDAWKGYGGATVYSREPKLPEQYIPVFRDAYAKVGLNWDDFTKTDNTCKPHPPPKNLTEVVLKEIGMAEKLLGDEVKYVEYTVENDLKSFGRGFTVFETNLTGTLQKDEEAVARELREAEQYLEGIERQYLPPSVVDRLMMFFQSIFGGGNKS</sequence>
<dbReference type="InterPro" id="IPR010788">
    <property type="entry name" value="VDE_dom"/>
</dbReference>
<dbReference type="Pfam" id="PF07137">
    <property type="entry name" value="VDE"/>
    <property type="match status" value="1"/>
</dbReference>